<dbReference type="InterPro" id="IPR003599">
    <property type="entry name" value="Ig_sub"/>
</dbReference>
<feature type="domain" description="Ig-like" evidence="19">
    <location>
        <begin position="244"/>
        <end position="337"/>
    </location>
</feature>
<dbReference type="Gene3D" id="2.60.40.10">
    <property type="entry name" value="Immunoglobulins"/>
    <property type="match status" value="2"/>
</dbReference>
<comment type="caution">
    <text evidence="20">The sequence shown here is derived from an EMBL/GenBank/DDBJ whole genome shotgun (WGS) entry which is preliminary data.</text>
</comment>
<feature type="domain" description="Ig-like" evidence="19">
    <location>
        <begin position="111"/>
        <end position="212"/>
    </location>
</feature>
<dbReference type="Gene3D" id="1.10.287.820">
    <property type="entry name" value="Acid-sensing ion channel domain"/>
    <property type="match status" value="1"/>
</dbReference>
<dbReference type="EMBL" id="JARPUR010000002">
    <property type="protein sequence ID" value="KAK4881415.1"/>
    <property type="molecule type" value="Genomic_DNA"/>
</dbReference>
<keyword evidence="14" id="KW-0206">Cytoskeleton</keyword>
<dbReference type="SUPFAM" id="SSF48726">
    <property type="entry name" value="Immunoglobulin"/>
    <property type="match status" value="2"/>
</dbReference>
<evidence type="ECO:0000256" key="12">
    <source>
        <dbReference type="ARBA" id="ARBA00023136"/>
    </source>
</evidence>
<dbReference type="GO" id="GO:0035082">
    <property type="term" value="P:axoneme assembly"/>
    <property type="evidence" value="ECO:0007669"/>
    <property type="project" value="InterPro"/>
</dbReference>
<evidence type="ECO:0000256" key="14">
    <source>
        <dbReference type="ARBA" id="ARBA00023212"/>
    </source>
</evidence>
<dbReference type="SMART" id="SM00406">
    <property type="entry name" value="IGv"/>
    <property type="match status" value="2"/>
</dbReference>
<accession>A0AAN7SRV0</accession>
<dbReference type="AlphaFoldDB" id="A0AAN7SRV0"/>
<dbReference type="InterPro" id="IPR001873">
    <property type="entry name" value="ENaC"/>
</dbReference>
<comment type="subcellular location">
    <subcellularLocation>
        <location evidence="1">Cell projection</location>
        <location evidence="1">Cilium</location>
    </subcellularLocation>
    <subcellularLocation>
        <location evidence="3">Cytoplasm</location>
        <location evidence="3">Cytoskeleton</location>
    </subcellularLocation>
    <subcellularLocation>
        <location evidence="2">Membrane</location>
        <topology evidence="2">Multi-pass membrane protein</topology>
    </subcellularLocation>
</comment>
<sequence length="876" mass="100646">MDCRSSAGPYEKLLKTSDFYQTCKLPKRFEYPSWFYGYGIQRKPSQHPFYRTTTSEYGKYPPTVHSIPTSFFPTTQGFTNALAKAVMLTIVPFLSGYTWNREIKERLILSPEFDDLPLKEIQAKTGQTILLPCTVRNLRDKVVSWIRTKDLHILTSGSLTFSADNRFESVSSSQTNFWGLRVRGVRLTDSGRYECQVNTDPKMSLAINLTVSDTLKSQDNFHFNNKWTYTATIKGPPEVYIRVGSPITFTCEISASLPSWKTPASQSVLQRHIHWYHEGKQLSFDSVRGGISVETDYRDLNSVSRLRVAEVAPQDSGTYTCTQPSAKPGSTRLVVVQAEHSEAMQRDAPHSSTNCWHNPLFVIARPTIVNEFKMYAGKHKLKIWNRVKTHFLFCASICSIHGIVHIVRKNVSPFERLLWILLVTLETIWCIMLGLEAVYHYQERPTVISIERDHWKWNVTFPGATLCFDAIDSEKVDDLIKSLNISKKERPEFEDFLNELALGNISTFKNFEKYINKSRYMDVDKYAEWVLNVQYDLNDNKYSQTFGETQGFELIFTEFGACYVYNSQIAVYSSLKYWQSHSMKPRKSRPVITVDASVSSPTLKIAEVTSGYKIFFHGYNELPDLCTKGYYLSAATATHFGLTVTTVLTDEEQPYLTIKQRNCRFPEESNLQHSPVYSYNFCRIECRIHLSLRLCNCTPYYYRHIRNESICDPLGMYCLSKYKDLIIQLDDENMTKCKCDQNCVTDVYTMVDVETSAWFLGTNIDWSIMVYPTLRYKRTLIFSKSNLLVQIGGTAGLFLGCSILGIIPDLKQMNGISQIQQVPHIESKDSKVTIEQKSKLEELYKYKTLMRDELGCTQLVLSCFIGRTRPYQQGVG</sequence>
<evidence type="ECO:0000256" key="4">
    <source>
        <dbReference type="ARBA" id="ARBA00007193"/>
    </source>
</evidence>
<proteinExistence type="inferred from homology"/>
<keyword evidence="21" id="KW-1185">Reference proteome</keyword>
<dbReference type="Pfam" id="PF00047">
    <property type="entry name" value="ig"/>
    <property type="match status" value="1"/>
</dbReference>
<keyword evidence="11 17" id="KW-0406">Ion transport</keyword>
<feature type="transmembrane region" description="Helical" evidence="18">
    <location>
        <begin position="390"/>
        <end position="407"/>
    </location>
</feature>
<dbReference type="InterPro" id="IPR013783">
    <property type="entry name" value="Ig-like_fold"/>
</dbReference>
<dbReference type="GO" id="GO:0032589">
    <property type="term" value="C:neuron projection membrane"/>
    <property type="evidence" value="ECO:0007669"/>
    <property type="project" value="TreeGrafter"/>
</dbReference>
<evidence type="ECO:0000313" key="21">
    <source>
        <dbReference type="Proteomes" id="UP001353858"/>
    </source>
</evidence>
<dbReference type="Proteomes" id="UP001353858">
    <property type="component" value="Unassembled WGS sequence"/>
</dbReference>
<evidence type="ECO:0000256" key="8">
    <source>
        <dbReference type="ARBA" id="ARBA00022692"/>
    </source>
</evidence>
<dbReference type="Pfam" id="PF00858">
    <property type="entry name" value="ASC"/>
    <property type="match status" value="1"/>
</dbReference>
<evidence type="ECO:0000259" key="19">
    <source>
        <dbReference type="PROSITE" id="PS50835"/>
    </source>
</evidence>
<gene>
    <name evidence="20" type="ORF">RN001_004734</name>
</gene>
<reference evidence="21" key="1">
    <citation type="submission" date="2023-01" db="EMBL/GenBank/DDBJ databases">
        <title>Key to firefly adult light organ development and bioluminescence: homeobox transcription factors regulate luciferase expression and transportation to peroxisome.</title>
        <authorList>
            <person name="Fu X."/>
        </authorList>
    </citation>
    <scope>NUCLEOTIDE SEQUENCE [LARGE SCALE GENOMIC DNA]</scope>
</reference>
<evidence type="ECO:0000256" key="7">
    <source>
        <dbReference type="ARBA" id="ARBA00022490"/>
    </source>
</evidence>
<dbReference type="InterPro" id="IPR013151">
    <property type="entry name" value="Immunoglobulin_dom"/>
</dbReference>
<keyword evidence="8 17" id="KW-0812">Transmembrane</keyword>
<dbReference type="SMART" id="SM00409">
    <property type="entry name" value="IG"/>
    <property type="match status" value="2"/>
</dbReference>
<evidence type="ECO:0000256" key="2">
    <source>
        <dbReference type="ARBA" id="ARBA00004141"/>
    </source>
</evidence>
<dbReference type="InterPro" id="IPR037448">
    <property type="entry name" value="Zig-8"/>
</dbReference>
<evidence type="ECO:0000256" key="3">
    <source>
        <dbReference type="ARBA" id="ARBA00004245"/>
    </source>
</evidence>
<keyword evidence="12 18" id="KW-0472">Membrane</keyword>
<feature type="transmembrane region" description="Helical" evidence="18">
    <location>
        <begin position="787"/>
        <end position="807"/>
    </location>
</feature>
<feature type="transmembrane region" description="Helical" evidence="18">
    <location>
        <begin position="419"/>
        <end position="441"/>
    </location>
</feature>
<keyword evidence="7" id="KW-0963">Cytoplasm</keyword>
<comment type="similarity">
    <text evidence="4 17">Belongs to the amiloride-sensitive sodium channel (TC 1.A.6) family.</text>
</comment>
<evidence type="ECO:0000256" key="11">
    <source>
        <dbReference type="ARBA" id="ARBA00023065"/>
    </source>
</evidence>
<dbReference type="PANTHER" id="PTHR23279">
    <property type="entry name" value="DEFECTIVE PROBOSCIS EXTENSION RESPONSE DPR -RELATED"/>
    <property type="match status" value="1"/>
</dbReference>
<dbReference type="PROSITE" id="PS50835">
    <property type="entry name" value="IG_LIKE"/>
    <property type="match status" value="2"/>
</dbReference>
<evidence type="ECO:0000313" key="20">
    <source>
        <dbReference type="EMBL" id="KAK4881415.1"/>
    </source>
</evidence>
<evidence type="ECO:0000256" key="1">
    <source>
        <dbReference type="ARBA" id="ARBA00004138"/>
    </source>
</evidence>
<dbReference type="InterPro" id="IPR013106">
    <property type="entry name" value="Ig_V-set"/>
</dbReference>
<evidence type="ECO:0000256" key="17">
    <source>
        <dbReference type="RuleBase" id="RU000679"/>
    </source>
</evidence>
<dbReference type="InterPro" id="IPR026507">
    <property type="entry name" value="PIRC1/2"/>
</dbReference>
<evidence type="ECO:0000256" key="13">
    <source>
        <dbReference type="ARBA" id="ARBA00023201"/>
    </source>
</evidence>
<evidence type="ECO:0000256" key="6">
    <source>
        <dbReference type="ARBA" id="ARBA00022461"/>
    </source>
</evidence>
<evidence type="ECO:0000256" key="15">
    <source>
        <dbReference type="ARBA" id="ARBA00023273"/>
    </source>
</evidence>
<dbReference type="InterPro" id="IPR007110">
    <property type="entry name" value="Ig-like_dom"/>
</dbReference>
<dbReference type="InterPro" id="IPR036179">
    <property type="entry name" value="Ig-like_dom_sf"/>
</dbReference>
<keyword evidence="13 17" id="KW-0739">Sodium transport</keyword>
<dbReference type="Pfam" id="PF07686">
    <property type="entry name" value="V-set"/>
    <property type="match status" value="1"/>
</dbReference>
<protein>
    <recommendedName>
        <fullName evidence="19">Ig-like domain-containing protein</fullName>
    </recommendedName>
</protein>
<dbReference type="GO" id="GO:0050808">
    <property type="term" value="P:synapse organization"/>
    <property type="evidence" value="ECO:0007669"/>
    <property type="project" value="TreeGrafter"/>
</dbReference>
<dbReference type="Pfam" id="PF14892">
    <property type="entry name" value="PIRC1_2"/>
    <property type="match status" value="1"/>
</dbReference>
<keyword evidence="15" id="KW-0966">Cell projection</keyword>
<keyword evidence="6 17" id="KW-0894">Sodium channel</keyword>
<dbReference type="SMART" id="SM00408">
    <property type="entry name" value="IGc2"/>
    <property type="match status" value="2"/>
</dbReference>
<keyword evidence="16 17" id="KW-0407">Ion channel</keyword>
<evidence type="ECO:0000256" key="10">
    <source>
        <dbReference type="ARBA" id="ARBA00023053"/>
    </source>
</evidence>
<keyword evidence="9 18" id="KW-1133">Transmembrane helix</keyword>
<keyword evidence="5 17" id="KW-0813">Transport</keyword>
<dbReference type="CDD" id="cd00096">
    <property type="entry name" value="Ig"/>
    <property type="match status" value="1"/>
</dbReference>
<dbReference type="GO" id="GO:0005272">
    <property type="term" value="F:sodium channel activity"/>
    <property type="evidence" value="ECO:0007669"/>
    <property type="project" value="UniProtKB-KW"/>
</dbReference>
<keyword evidence="10" id="KW-0915">Sodium</keyword>
<dbReference type="GO" id="GO:0005879">
    <property type="term" value="C:axonemal microtubule"/>
    <property type="evidence" value="ECO:0007669"/>
    <property type="project" value="InterPro"/>
</dbReference>
<evidence type="ECO:0000256" key="18">
    <source>
        <dbReference type="SAM" id="Phobius"/>
    </source>
</evidence>
<evidence type="ECO:0000256" key="16">
    <source>
        <dbReference type="ARBA" id="ARBA00023303"/>
    </source>
</evidence>
<evidence type="ECO:0000256" key="9">
    <source>
        <dbReference type="ARBA" id="ARBA00022989"/>
    </source>
</evidence>
<dbReference type="PANTHER" id="PTHR23279:SF41">
    <property type="entry name" value="DEFECTIVE PROBOSCIS EXTENSION RESPONSE 4-RELATED"/>
    <property type="match status" value="1"/>
</dbReference>
<name>A0AAN7SRV0_9COLE</name>
<evidence type="ECO:0000256" key="5">
    <source>
        <dbReference type="ARBA" id="ARBA00022448"/>
    </source>
</evidence>
<dbReference type="InterPro" id="IPR003598">
    <property type="entry name" value="Ig_sub2"/>
</dbReference>
<organism evidence="20 21">
    <name type="scientific">Aquatica leii</name>
    <dbReference type="NCBI Taxonomy" id="1421715"/>
    <lineage>
        <taxon>Eukaryota</taxon>
        <taxon>Metazoa</taxon>
        <taxon>Ecdysozoa</taxon>
        <taxon>Arthropoda</taxon>
        <taxon>Hexapoda</taxon>
        <taxon>Insecta</taxon>
        <taxon>Pterygota</taxon>
        <taxon>Neoptera</taxon>
        <taxon>Endopterygota</taxon>
        <taxon>Coleoptera</taxon>
        <taxon>Polyphaga</taxon>
        <taxon>Elateriformia</taxon>
        <taxon>Elateroidea</taxon>
        <taxon>Lampyridae</taxon>
        <taxon>Luciolinae</taxon>
        <taxon>Aquatica</taxon>
    </lineage>
</organism>